<organism evidence="1 2">
    <name type="scientific">Viridibacillus arenosi FSL R5-213</name>
    <dbReference type="NCBI Taxonomy" id="1227360"/>
    <lineage>
        <taxon>Bacteria</taxon>
        <taxon>Bacillati</taxon>
        <taxon>Bacillota</taxon>
        <taxon>Bacilli</taxon>
        <taxon>Bacillales</taxon>
        <taxon>Caryophanaceae</taxon>
        <taxon>Viridibacillus</taxon>
    </lineage>
</organism>
<reference evidence="1 2" key="1">
    <citation type="journal article" date="2014" name="BMC Genomics">
        <title>Genomic comparison of sporeforming bacilli isolated from milk.</title>
        <authorList>
            <person name="Moreno Switt A.I."/>
            <person name="Andrus A.D."/>
            <person name="Ranieri M.L."/>
            <person name="Orsi R.H."/>
            <person name="Ivy R."/>
            <person name="den Bakker H.C."/>
            <person name="Martin N.H."/>
            <person name="Wiedmann M."/>
            <person name="Boor K.J."/>
        </authorList>
    </citation>
    <scope>NUCLEOTIDE SEQUENCE [LARGE SCALE GENOMIC DNA]</scope>
    <source>
        <strain evidence="1 2">FSL R5-213</strain>
    </source>
</reference>
<dbReference type="Proteomes" id="UP000019062">
    <property type="component" value="Unassembled WGS sequence"/>
</dbReference>
<dbReference type="eggNOG" id="COG4430">
    <property type="taxonomic scope" value="Bacteria"/>
</dbReference>
<dbReference type="RefSeq" id="WP_051448555.1">
    <property type="nucleotide sequence ID" value="NZ_ASQA01000008.1"/>
</dbReference>
<proteinExistence type="predicted"/>
<accession>W4F5V8</accession>
<dbReference type="EMBL" id="ASQA01000008">
    <property type="protein sequence ID" value="ETT87762.1"/>
    <property type="molecule type" value="Genomic_DNA"/>
</dbReference>
<name>W4F5V8_9BACL</name>
<dbReference type="AlphaFoldDB" id="W4F5V8"/>
<keyword evidence="2" id="KW-1185">Reference proteome</keyword>
<evidence type="ECO:0000313" key="1">
    <source>
        <dbReference type="EMBL" id="ETT87762.1"/>
    </source>
</evidence>
<gene>
    <name evidence="1" type="ORF">C176_02428</name>
</gene>
<evidence type="ECO:0000313" key="2">
    <source>
        <dbReference type="Proteomes" id="UP000019062"/>
    </source>
</evidence>
<protein>
    <submittedName>
        <fullName evidence="1">Uncharacterized protein</fullName>
    </submittedName>
</protein>
<sequence length="71" mass="8579">MNRIPDIQQYLSNQKEILDYYNALTPGYQRDWARFIFSAKREETQEKRLSEMVEILGKGFKTMNLYRANKK</sequence>
<comment type="caution">
    <text evidence="1">The sequence shown here is derived from an EMBL/GenBank/DDBJ whole genome shotgun (WGS) entry which is preliminary data.</text>
</comment>
<dbReference type="Pfam" id="PF13376">
    <property type="entry name" value="OmdA"/>
    <property type="match status" value="1"/>
</dbReference>